<name>B2AQL7_PODAN</name>
<evidence type="ECO:0000313" key="3">
    <source>
        <dbReference type="EMBL" id="CDP28172.1"/>
    </source>
</evidence>
<reference evidence="2 4" key="1">
    <citation type="journal article" date="2008" name="Genome Biol.">
        <title>The genome sequence of the model ascomycete fungus Podospora anserina.</title>
        <authorList>
            <person name="Espagne E."/>
            <person name="Lespinet O."/>
            <person name="Malagnac F."/>
            <person name="Da Silva C."/>
            <person name="Jaillon O."/>
            <person name="Porcel B.M."/>
            <person name="Couloux A."/>
            <person name="Aury J.-M."/>
            <person name="Segurens B."/>
            <person name="Poulain J."/>
            <person name="Anthouard V."/>
            <person name="Grossetete S."/>
            <person name="Khalili H."/>
            <person name="Coppin E."/>
            <person name="Dequard-Chablat M."/>
            <person name="Picard M."/>
            <person name="Contamine V."/>
            <person name="Arnaise S."/>
            <person name="Bourdais A."/>
            <person name="Berteaux-Lecellier V."/>
            <person name="Gautheret D."/>
            <person name="de Vries R.P."/>
            <person name="Battaglia E."/>
            <person name="Coutinho P.M."/>
            <person name="Danchin E.G.J."/>
            <person name="Henrissat B."/>
            <person name="El Khoury R."/>
            <person name="Sainsard-Chanet A."/>
            <person name="Boivin A."/>
            <person name="Pinan-Lucarre B."/>
            <person name="Sellem C.H."/>
            <person name="Debuchy R."/>
            <person name="Wincker P."/>
            <person name="Weissenbach J."/>
            <person name="Silar P."/>
        </authorList>
    </citation>
    <scope>NUCLEOTIDE SEQUENCE [LARGE SCALE GENOMIC DNA]</scope>
    <source>
        <strain evidence="4">S / ATCC MYA-4624 / DSM 980 / FGSC 10383</strain>
        <strain evidence="2">S mat+</strain>
    </source>
</reference>
<dbReference type="Proteomes" id="UP000001197">
    <property type="component" value="Chromosome 4"/>
</dbReference>
<dbReference type="EMBL" id="FO904939">
    <property type="protein sequence ID" value="CDP28172.1"/>
    <property type="molecule type" value="Genomic_DNA"/>
</dbReference>
<dbReference type="KEGG" id="pan:PODANSg2806"/>
<gene>
    <name evidence="2" type="ORF">PODANS_4_3775</name>
</gene>
<evidence type="ECO:0000256" key="1">
    <source>
        <dbReference type="SAM" id="Phobius"/>
    </source>
</evidence>
<dbReference type="RefSeq" id="XP_001905779.1">
    <property type="nucleotide sequence ID" value="XM_001905744.1"/>
</dbReference>
<dbReference type="EMBL" id="CU633895">
    <property type="protein sequence ID" value="CAP66444.1"/>
    <property type="molecule type" value="Genomic_DNA"/>
</dbReference>
<dbReference type="OrthoDB" id="10596672at2759"/>
<dbReference type="HOGENOM" id="CLU_723847_0_0_1"/>
<proteinExistence type="predicted"/>
<keyword evidence="1" id="KW-1133">Transmembrane helix</keyword>
<feature type="transmembrane region" description="Helical" evidence="1">
    <location>
        <begin position="197"/>
        <end position="216"/>
    </location>
</feature>
<evidence type="ECO:0000313" key="2">
    <source>
        <dbReference type="EMBL" id="CAP66444.1"/>
    </source>
</evidence>
<evidence type="ECO:0000313" key="4">
    <source>
        <dbReference type="Proteomes" id="UP000001197"/>
    </source>
</evidence>
<accession>B2AQL7</accession>
<organism evidence="2">
    <name type="scientific">Podospora anserina (strain S / ATCC MYA-4624 / DSM 980 / FGSC 10383)</name>
    <name type="common">Pleurage anserina</name>
    <dbReference type="NCBI Taxonomy" id="515849"/>
    <lineage>
        <taxon>Eukaryota</taxon>
        <taxon>Fungi</taxon>
        <taxon>Dikarya</taxon>
        <taxon>Ascomycota</taxon>
        <taxon>Pezizomycotina</taxon>
        <taxon>Sordariomycetes</taxon>
        <taxon>Sordariomycetidae</taxon>
        <taxon>Sordariales</taxon>
        <taxon>Podosporaceae</taxon>
        <taxon>Podospora</taxon>
        <taxon>Podospora anserina</taxon>
    </lineage>
</organism>
<dbReference type="AlphaFoldDB" id="B2AQL7"/>
<reference evidence="4" key="3">
    <citation type="journal article" date="2014" name="Genetics">
        <title>Maintaining two mating types: Structure of the mating type locus and its role in heterokaryosis in Podospora anserina.</title>
        <authorList>
            <person name="Grognet P."/>
            <person name="Bidard F."/>
            <person name="Kuchly C."/>
            <person name="Tong L.C.H."/>
            <person name="Coppin E."/>
            <person name="Benkhali J.A."/>
            <person name="Couloux A."/>
            <person name="Wincker P."/>
            <person name="Debuchy R."/>
            <person name="Silar P."/>
        </authorList>
    </citation>
    <scope>GENOME REANNOTATION</scope>
    <source>
        <strain evidence="4">S / ATCC MYA-4624 / DSM 980 / FGSC 10383</strain>
    </source>
</reference>
<sequence>MFPKKVMRVRLFKPIQQAGSLAFLVQHVVSAVEPLGVTWINPPFDDLTGISQRFALGSNILIEWSVGMAYSDSLTIEIWHLRPGPWDSGSDLIGTLLKDIYYSSDLLVQEWWDIGDHDNINNSILLDSREFRLRLRRSNDPNWKSDSGMFYIQDNPHPDASSMTPTTSTIGTVTAPETLANEALDSSNELSQTAKTGIRVGVGLGSAVLIVLAILTTRLSMIRQNKTKQADISGEDVETHDVAKLTNTILVSLPTHELRLTRAQPMSWSRTNITQHMSLLERNTRTWWLSCRLSQVLKRGKGNLGLSLPGQALREMIAVNGRPHSFCGVNFTFKHCCQLENGARLGIDVMNMFSSWNAKLLQERGLPDLGNNISSKGKISGL</sequence>
<dbReference type="VEuPathDB" id="FungiDB:PODANS_4_3775"/>
<reference evidence="3" key="4">
    <citation type="submission" date="2015-04" db="EMBL/GenBank/DDBJ databases">
        <title>Maintaining two mating types: Structure of the mating type locus and its role in heterokaryosis in Podospora anserina.</title>
        <authorList>
            <person name="Grognet P."/>
            <person name="Bidard F."/>
            <person name="Kuchly C."/>
            <person name="Chan Ho Tong L."/>
            <person name="Coppin E."/>
            <person name="Ait Benkhali J."/>
            <person name="Couloux A."/>
            <person name="Wincker P."/>
            <person name="Debuchy R."/>
            <person name="Silar P."/>
        </authorList>
    </citation>
    <scope>NUCLEOTIDE SEQUENCE</scope>
</reference>
<reference evidence="2" key="2">
    <citation type="submission" date="2008-07" db="EMBL/GenBank/DDBJ databases">
        <authorList>
            <person name="Genoscope - CEA"/>
        </authorList>
    </citation>
    <scope>NUCLEOTIDE SEQUENCE</scope>
    <source>
        <strain evidence="2">S mat+</strain>
    </source>
</reference>
<protein>
    <submittedName>
        <fullName evidence="2">Podospora anserina S mat+ genomic DNA chromosome 4, supercontig 4</fullName>
    </submittedName>
</protein>
<keyword evidence="1" id="KW-0812">Transmembrane</keyword>
<keyword evidence="1" id="KW-0472">Membrane</keyword>
<keyword evidence="4" id="KW-1185">Reference proteome</keyword>
<dbReference type="GeneID" id="6190213"/>